<feature type="transmembrane region" description="Helical" evidence="6">
    <location>
        <begin position="116"/>
        <end position="141"/>
    </location>
</feature>
<proteinExistence type="predicted"/>
<comment type="caution">
    <text evidence="7">The sequence shown here is derived from an EMBL/GenBank/DDBJ whole genome shotgun (WGS) entry which is preliminary data.</text>
</comment>
<reference evidence="7 8" key="1">
    <citation type="submission" date="2016-10" db="EMBL/GenBank/DDBJ databases">
        <authorList>
            <person name="Varghese N."/>
            <person name="Submissions S."/>
        </authorList>
    </citation>
    <scope>NUCLEOTIDE SEQUENCE [LARGE SCALE GENOMIC DNA]</scope>
    <source>
        <strain evidence="7 8">DSM 16392</strain>
    </source>
</reference>
<evidence type="ECO:0000256" key="5">
    <source>
        <dbReference type="ARBA" id="ARBA00023136"/>
    </source>
</evidence>
<comment type="subcellular location">
    <subcellularLocation>
        <location evidence="1">Cell membrane</location>
        <topology evidence="1">Multi-pass membrane protein</topology>
    </subcellularLocation>
</comment>
<dbReference type="Proteomes" id="UP000199598">
    <property type="component" value="Unassembled WGS sequence"/>
</dbReference>
<keyword evidence="4 6" id="KW-1133">Transmembrane helix</keyword>
<feature type="transmembrane region" description="Helical" evidence="6">
    <location>
        <begin position="44"/>
        <end position="68"/>
    </location>
</feature>
<name>A0A1I4BUU0_9HYPH</name>
<protein>
    <submittedName>
        <fullName evidence="7">Threonine/homoserine/homoserine lactone efflux protein</fullName>
    </submittedName>
</protein>
<feature type="transmembrane region" description="Helical" evidence="6">
    <location>
        <begin position="191"/>
        <end position="209"/>
    </location>
</feature>
<evidence type="ECO:0000313" key="7">
    <source>
        <dbReference type="EMBL" id="SFK71947.1"/>
    </source>
</evidence>
<feature type="transmembrane region" description="Helical" evidence="6">
    <location>
        <begin position="74"/>
        <end position="95"/>
    </location>
</feature>
<dbReference type="PIRSF" id="PIRSF006324">
    <property type="entry name" value="LeuE"/>
    <property type="match status" value="1"/>
</dbReference>
<evidence type="ECO:0000256" key="3">
    <source>
        <dbReference type="ARBA" id="ARBA00022692"/>
    </source>
</evidence>
<evidence type="ECO:0000256" key="2">
    <source>
        <dbReference type="ARBA" id="ARBA00022475"/>
    </source>
</evidence>
<keyword evidence="2" id="KW-1003">Cell membrane</keyword>
<accession>A0A1I4BUU0</accession>
<gene>
    <name evidence="7" type="ORF">SAMN04488518_108142</name>
</gene>
<evidence type="ECO:0000256" key="1">
    <source>
        <dbReference type="ARBA" id="ARBA00004651"/>
    </source>
</evidence>
<keyword evidence="8" id="KW-1185">Reference proteome</keyword>
<organism evidence="7 8">
    <name type="scientific">Pseudovibrio ascidiaceicola</name>
    <dbReference type="NCBI Taxonomy" id="285279"/>
    <lineage>
        <taxon>Bacteria</taxon>
        <taxon>Pseudomonadati</taxon>
        <taxon>Pseudomonadota</taxon>
        <taxon>Alphaproteobacteria</taxon>
        <taxon>Hyphomicrobiales</taxon>
        <taxon>Stappiaceae</taxon>
        <taxon>Pseudovibrio</taxon>
    </lineage>
</organism>
<dbReference type="RefSeq" id="WP_093520952.1">
    <property type="nucleotide sequence ID" value="NZ_FOSK01000008.1"/>
</dbReference>
<dbReference type="EMBL" id="FOSK01000008">
    <property type="protein sequence ID" value="SFK71947.1"/>
    <property type="molecule type" value="Genomic_DNA"/>
</dbReference>
<dbReference type="Pfam" id="PF01810">
    <property type="entry name" value="LysE"/>
    <property type="match status" value="1"/>
</dbReference>
<evidence type="ECO:0000256" key="4">
    <source>
        <dbReference type="ARBA" id="ARBA00022989"/>
    </source>
</evidence>
<sequence>MYFVPELSVMAGFTLAAFILSITPGPDMTFFMSKTLTQGRKAGLVAIIGATNGIMIHAFLAAVGISALLAASEFAFQILKTVGALYLVYLAFQILRNGSALSLEEGEASRETPRAIWAKAVTINLLNPKVVLFFVTFLPQFVSASDPYATSKLLFLGFFFILLNVPSSLVMVFGASAVSKFLRSSPRVMRILDYSFAGIMAAFAVKLLSARSTA</sequence>
<feature type="transmembrane region" description="Helical" evidence="6">
    <location>
        <begin position="153"/>
        <end position="179"/>
    </location>
</feature>
<keyword evidence="3 6" id="KW-0812">Transmembrane</keyword>
<evidence type="ECO:0000256" key="6">
    <source>
        <dbReference type="SAM" id="Phobius"/>
    </source>
</evidence>
<dbReference type="PANTHER" id="PTHR30086">
    <property type="entry name" value="ARGININE EXPORTER PROTEIN ARGO"/>
    <property type="match status" value="1"/>
</dbReference>
<dbReference type="PANTHER" id="PTHR30086:SF20">
    <property type="entry name" value="ARGININE EXPORTER PROTEIN ARGO-RELATED"/>
    <property type="match status" value="1"/>
</dbReference>
<dbReference type="InterPro" id="IPR001123">
    <property type="entry name" value="LeuE-type"/>
</dbReference>
<keyword evidence="5 6" id="KW-0472">Membrane</keyword>
<feature type="transmembrane region" description="Helical" evidence="6">
    <location>
        <begin position="6"/>
        <end position="23"/>
    </location>
</feature>
<evidence type="ECO:0000313" key="8">
    <source>
        <dbReference type="Proteomes" id="UP000199598"/>
    </source>
</evidence>